<evidence type="ECO:0000313" key="3">
    <source>
        <dbReference type="Proteomes" id="UP000305233"/>
    </source>
</evidence>
<evidence type="ECO:0008006" key="4">
    <source>
        <dbReference type="Google" id="ProtNLM"/>
    </source>
</evidence>
<evidence type="ECO:0000256" key="1">
    <source>
        <dbReference type="SAM" id="MobiDB-lite"/>
    </source>
</evidence>
<sequence length="169" mass="17303">MSAGPDEEVTATEEPEEVAHQVDGDAELATIEQPVSKAVKLEEPAEVTDGITATVSSLEAIQAEAFGIGEIAGPALRFVVTVQNATDSAVDLGNSVVTVQYGPDELPAVQLTGSGAKPFEGSVPPHESVSATMVFAVPVDQRAQTTILLSIEASSPIAAFHGPAPVEEG</sequence>
<name>A0A4S5E8D1_9MICC</name>
<reference evidence="2 3" key="1">
    <citation type="submission" date="2019-04" db="EMBL/GenBank/DDBJ databases">
        <authorList>
            <person name="Liu Q."/>
            <person name="Xin Y.-H."/>
        </authorList>
    </citation>
    <scope>NUCLEOTIDE SEQUENCE [LARGE SCALE GENOMIC DNA]</scope>
    <source>
        <strain evidence="2 3">AM23</strain>
    </source>
</reference>
<dbReference type="Proteomes" id="UP000305233">
    <property type="component" value="Unassembled WGS sequence"/>
</dbReference>
<evidence type="ECO:0000313" key="2">
    <source>
        <dbReference type="EMBL" id="THJ67844.1"/>
    </source>
</evidence>
<gene>
    <name evidence="2" type="ORF">E8P82_03145</name>
</gene>
<feature type="compositionally biased region" description="Acidic residues" evidence="1">
    <location>
        <begin position="1"/>
        <end position="16"/>
    </location>
</feature>
<dbReference type="OrthoDB" id="3831250at2"/>
<accession>A0A4S5E8D1</accession>
<protein>
    <recommendedName>
        <fullName evidence="4">DUF4352 domain-containing protein</fullName>
    </recommendedName>
</protein>
<dbReference type="EMBL" id="SSWH01000002">
    <property type="protein sequence ID" value="THJ67844.1"/>
    <property type="molecule type" value="Genomic_DNA"/>
</dbReference>
<organism evidence="2 3">
    <name type="scientific">Arthrobacter echini</name>
    <dbReference type="NCBI Taxonomy" id="1529066"/>
    <lineage>
        <taxon>Bacteria</taxon>
        <taxon>Bacillati</taxon>
        <taxon>Actinomycetota</taxon>
        <taxon>Actinomycetes</taxon>
        <taxon>Micrococcales</taxon>
        <taxon>Micrococcaceae</taxon>
        <taxon>Arthrobacter</taxon>
    </lineage>
</organism>
<feature type="region of interest" description="Disordered" evidence="1">
    <location>
        <begin position="1"/>
        <end position="23"/>
    </location>
</feature>
<proteinExistence type="predicted"/>
<dbReference type="RefSeq" id="WP_136453041.1">
    <property type="nucleotide sequence ID" value="NZ_SSWH01000002.1"/>
</dbReference>
<comment type="caution">
    <text evidence="2">The sequence shown here is derived from an EMBL/GenBank/DDBJ whole genome shotgun (WGS) entry which is preliminary data.</text>
</comment>
<keyword evidence="3" id="KW-1185">Reference proteome</keyword>
<dbReference type="AlphaFoldDB" id="A0A4S5E8D1"/>